<dbReference type="InterPro" id="IPR001594">
    <property type="entry name" value="Palmitoyltrfase_DHHC"/>
</dbReference>
<protein>
    <recommendedName>
        <fullName evidence="14">Palmitoyltransferase</fullName>
        <ecNumber evidence="14">2.3.1.225</ecNumber>
    </recommendedName>
</protein>
<evidence type="ECO:0000256" key="12">
    <source>
        <dbReference type="ARBA" id="ARBA00023463"/>
    </source>
</evidence>
<keyword evidence="6" id="KW-0333">Golgi apparatus</keyword>
<evidence type="ECO:0000256" key="7">
    <source>
        <dbReference type="ARBA" id="ARBA00023128"/>
    </source>
</evidence>
<evidence type="ECO:0000256" key="6">
    <source>
        <dbReference type="ARBA" id="ARBA00023034"/>
    </source>
</evidence>
<evidence type="ECO:0000256" key="4">
    <source>
        <dbReference type="ARBA" id="ARBA00022692"/>
    </source>
</evidence>
<dbReference type="Ensembl" id="ENSGWIT00000017822.1">
    <property type="protein sequence ID" value="ENSGWIP00000016126.1"/>
    <property type="gene ID" value="ENSGWIG00000009072.1"/>
</dbReference>
<comment type="catalytic activity">
    <reaction evidence="13">
        <text>L-cysteinyl-[protein] + hexadecanoyl-CoA = S-hexadecanoyl-L-cysteinyl-[protein] + CoA</text>
        <dbReference type="Rhea" id="RHEA:36683"/>
        <dbReference type="Rhea" id="RHEA-COMP:10131"/>
        <dbReference type="Rhea" id="RHEA-COMP:11032"/>
        <dbReference type="ChEBI" id="CHEBI:29950"/>
        <dbReference type="ChEBI" id="CHEBI:57287"/>
        <dbReference type="ChEBI" id="CHEBI:57379"/>
        <dbReference type="ChEBI" id="CHEBI:74151"/>
        <dbReference type="EC" id="2.3.1.225"/>
    </reaction>
    <physiologicalReaction direction="left-to-right" evidence="13">
        <dbReference type="Rhea" id="RHEA:36684"/>
    </physiologicalReaction>
</comment>
<keyword evidence="10" id="KW-0449">Lipoprotein</keyword>
<dbReference type="PROSITE" id="PS50216">
    <property type="entry name" value="DHHC"/>
    <property type="match status" value="1"/>
</dbReference>
<dbReference type="PANTHER" id="PTHR12349">
    <property type="entry name" value="ANKYRIN REPEAT AND LEM DOMAIN-CONTAINING PROTEIN 2"/>
    <property type="match status" value="1"/>
</dbReference>
<evidence type="ECO:0000259" key="16">
    <source>
        <dbReference type="Pfam" id="PF01529"/>
    </source>
</evidence>
<evidence type="ECO:0000256" key="1">
    <source>
        <dbReference type="ARBA" id="ARBA00004225"/>
    </source>
</evidence>
<feature type="transmembrane region" description="Helical" evidence="14">
    <location>
        <begin position="146"/>
        <end position="171"/>
    </location>
</feature>
<feature type="region of interest" description="Disordered" evidence="15">
    <location>
        <begin position="283"/>
        <end position="307"/>
    </location>
</feature>
<keyword evidence="18" id="KW-1185">Reference proteome</keyword>
<evidence type="ECO:0000313" key="18">
    <source>
        <dbReference type="Proteomes" id="UP000694680"/>
    </source>
</evidence>
<evidence type="ECO:0000256" key="10">
    <source>
        <dbReference type="ARBA" id="ARBA00023288"/>
    </source>
</evidence>
<keyword evidence="3 14" id="KW-0808">Transferase</keyword>
<dbReference type="PANTHER" id="PTHR12349:SF1">
    <property type="entry name" value="PALMITOYLTRANSFERASE ZDHHC8"/>
    <property type="match status" value="1"/>
</dbReference>
<feature type="compositionally biased region" description="Polar residues" evidence="15">
    <location>
        <begin position="283"/>
        <end position="294"/>
    </location>
</feature>
<feature type="compositionally biased region" description="Polar residues" evidence="15">
    <location>
        <begin position="513"/>
        <end position="526"/>
    </location>
</feature>
<feature type="region of interest" description="Disordered" evidence="15">
    <location>
        <begin position="513"/>
        <end position="534"/>
    </location>
</feature>
<feature type="transmembrane region" description="Helical" evidence="14">
    <location>
        <begin position="21"/>
        <end position="43"/>
    </location>
</feature>
<keyword evidence="8 14" id="KW-0472">Membrane</keyword>
<keyword evidence="5 14" id="KW-1133">Transmembrane helix</keyword>
<name>A0A8C5E426_GOUWI</name>
<reference evidence="17" key="3">
    <citation type="submission" date="2025-09" db="UniProtKB">
        <authorList>
            <consortium name="Ensembl"/>
        </authorList>
    </citation>
    <scope>IDENTIFICATION</scope>
</reference>
<dbReference type="AlphaFoldDB" id="A0A8C5E426"/>
<dbReference type="GO" id="GO:0000139">
    <property type="term" value="C:Golgi membrane"/>
    <property type="evidence" value="ECO:0007669"/>
    <property type="project" value="UniProtKB-SubCell"/>
</dbReference>
<feature type="domain" description="Palmitoyltransferase DHHC" evidence="16">
    <location>
        <begin position="99"/>
        <end position="219"/>
    </location>
</feature>
<evidence type="ECO:0000256" key="9">
    <source>
        <dbReference type="ARBA" id="ARBA00023139"/>
    </source>
</evidence>
<feature type="transmembrane region" description="Helical" evidence="14">
    <location>
        <begin position="183"/>
        <end position="208"/>
    </location>
</feature>
<reference evidence="17" key="1">
    <citation type="submission" date="2020-06" db="EMBL/GenBank/DDBJ databases">
        <authorList>
            <consortium name="Wellcome Sanger Institute Data Sharing"/>
        </authorList>
    </citation>
    <scope>NUCLEOTIDE SEQUENCE [LARGE SCALE GENOMIC DNA]</scope>
</reference>
<evidence type="ECO:0000256" key="3">
    <source>
        <dbReference type="ARBA" id="ARBA00022679"/>
    </source>
</evidence>
<feature type="transmembrane region" description="Helical" evidence="14">
    <location>
        <begin position="49"/>
        <end position="68"/>
    </location>
</feature>
<keyword evidence="7" id="KW-0496">Mitochondrion</keyword>
<dbReference type="Proteomes" id="UP000694680">
    <property type="component" value="Chromosome 9"/>
</dbReference>
<evidence type="ECO:0000256" key="14">
    <source>
        <dbReference type="RuleBase" id="RU079119"/>
    </source>
</evidence>
<sequence length="746" mass="84207">MLTSGRKRFKPSQYVPVSTAATLLVGSTTLFLVFTCPWLTMVISPAVPLYNGLVFLFVLANFSMATFMDPGVYPRANEDKDEDFRAPLYKNVEIKGIQIRMKWCTTCHFYRPPRCSHCSVCDNCVEDFDHHCPWVNNCIGRRNYRYFFLFLLTLTIHMMGVFFFGLIFVLYHKESLAALHTSATLVVMCITGIFFIPVMGLTGFHIVLVARGRTTNEQVIGKFQEGINPFTRGCPGNLEYAFCSPLSPRYIVDPSKNLQYEIPSVLTRPNVSDRQITVKVSDNGISSTSKSSLNGFDEKETPPPLPAKVDRYYQLKSLLSSNEECSLSGKTYPSTPTMEKLRPSFVTMPKVNYHPTGEKIVILDDPKNSAIVEERVHGHDYQSEPNLDMHTGSSLKSFFQSSSLQLDSDPVDFRSLSLKRGKRGVEKGQVSTLQSQTVTSNPYRSVFPPNTLSNLNGSLSYDSLINPNISAATAKECLARHGVSKSMGFHSPYLPTKLCHMREPEVHKQQVTLTHSPRAVTKQSPHLTGRDASPVRYDNLSQTIMASIQERKEIEERDKQHKCPHTHSYAQDSGEFELGYGLNPNRCYQEGPCCPRPRGSRDNLMVVGLVSYHQRSPILRADDSTFGHTLRTSFTSQHTEHSSQTRGLERYYCSHQPHPHPPVVPHSSSYFHQNASYSNDHERIDAPHLVFSREAMMINGQVECDPDVNISPGHHSTIKTMGTREAPHMRYQCEQGGHFCLQNHQY</sequence>
<comment type="similarity">
    <text evidence="12">Belongs to the DHHC palmitoyltransferase family. ERF2/ZDHHC9 subfamily.</text>
</comment>
<dbReference type="GO" id="GO:0031966">
    <property type="term" value="C:mitochondrial membrane"/>
    <property type="evidence" value="ECO:0007669"/>
    <property type="project" value="UniProtKB-SubCell"/>
</dbReference>
<gene>
    <name evidence="17" type="primary">zdhhc8b</name>
</gene>
<keyword evidence="4 14" id="KW-0812">Transmembrane</keyword>
<evidence type="ECO:0000313" key="17">
    <source>
        <dbReference type="Ensembl" id="ENSGWIP00000016126.1"/>
    </source>
</evidence>
<evidence type="ECO:0000256" key="15">
    <source>
        <dbReference type="SAM" id="MobiDB-lite"/>
    </source>
</evidence>
<evidence type="ECO:0000256" key="8">
    <source>
        <dbReference type="ARBA" id="ARBA00023136"/>
    </source>
</evidence>
<reference evidence="17" key="2">
    <citation type="submission" date="2025-08" db="UniProtKB">
        <authorList>
            <consortium name="Ensembl"/>
        </authorList>
    </citation>
    <scope>IDENTIFICATION</scope>
</reference>
<organism evidence="17 18">
    <name type="scientific">Gouania willdenowi</name>
    <name type="common">Blunt-snouted clingfish</name>
    <name type="synonym">Lepadogaster willdenowi</name>
    <dbReference type="NCBI Taxonomy" id="441366"/>
    <lineage>
        <taxon>Eukaryota</taxon>
        <taxon>Metazoa</taxon>
        <taxon>Chordata</taxon>
        <taxon>Craniata</taxon>
        <taxon>Vertebrata</taxon>
        <taxon>Euteleostomi</taxon>
        <taxon>Actinopterygii</taxon>
        <taxon>Neopterygii</taxon>
        <taxon>Teleostei</taxon>
        <taxon>Neoteleostei</taxon>
        <taxon>Acanthomorphata</taxon>
        <taxon>Ovalentaria</taxon>
        <taxon>Blenniimorphae</taxon>
        <taxon>Blenniiformes</taxon>
        <taxon>Gobiesocoidei</taxon>
        <taxon>Gobiesocidae</taxon>
        <taxon>Gobiesocinae</taxon>
        <taxon>Gouania</taxon>
    </lineage>
</organism>
<keyword evidence="11 14" id="KW-0012">Acyltransferase</keyword>
<accession>A0A8C5E426</accession>
<evidence type="ECO:0000256" key="5">
    <source>
        <dbReference type="ARBA" id="ARBA00022989"/>
    </source>
</evidence>
<proteinExistence type="inferred from homology"/>
<dbReference type="GO" id="GO:0019706">
    <property type="term" value="F:protein-cysteine S-palmitoyltransferase activity"/>
    <property type="evidence" value="ECO:0007669"/>
    <property type="project" value="UniProtKB-EC"/>
</dbReference>
<dbReference type="EC" id="2.3.1.225" evidence="14"/>
<evidence type="ECO:0000256" key="13">
    <source>
        <dbReference type="ARBA" id="ARBA00047790"/>
    </source>
</evidence>
<comment type="subcellular location">
    <subcellularLocation>
        <location evidence="2">Golgi apparatus membrane</location>
        <topology evidence="2">Multi-pass membrane protein</topology>
    </subcellularLocation>
    <subcellularLocation>
        <location evidence="1">Mitochondrion membrane</location>
        <topology evidence="1">Multi-pass membrane protein</topology>
    </subcellularLocation>
</comment>
<comment type="domain">
    <text evidence="14">The DHHC domain is required for palmitoyltransferase activity.</text>
</comment>
<dbReference type="Pfam" id="PF01529">
    <property type="entry name" value="DHHC"/>
    <property type="match status" value="1"/>
</dbReference>
<keyword evidence="9" id="KW-0564">Palmitate</keyword>
<evidence type="ECO:0000256" key="2">
    <source>
        <dbReference type="ARBA" id="ARBA00004653"/>
    </source>
</evidence>
<evidence type="ECO:0000256" key="11">
    <source>
        <dbReference type="ARBA" id="ARBA00023315"/>
    </source>
</evidence>